<reference evidence="1 2" key="1">
    <citation type="journal article" date="2018" name="Mol. Ecol.">
        <title>The obligate alkalophilic soda-lake fungus Sodiomyces alkalinus has shifted to a protein diet.</title>
        <authorList>
            <person name="Grum-Grzhimaylo A.A."/>
            <person name="Falkoski D.L."/>
            <person name="van den Heuvel J."/>
            <person name="Valero-Jimenez C.A."/>
            <person name="Min B."/>
            <person name="Choi I.G."/>
            <person name="Lipzen A."/>
            <person name="Daum C.G."/>
            <person name="Aanen D.K."/>
            <person name="Tsang A."/>
            <person name="Henrissat B."/>
            <person name="Bilanenko E.N."/>
            <person name="de Vries R.P."/>
            <person name="van Kan J.A.L."/>
            <person name="Grigoriev I.V."/>
            <person name="Debets A.J.M."/>
        </authorList>
    </citation>
    <scope>NUCLEOTIDE SEQUENCE [LARGE SCALE GENOMIC DNA]</scope>
    <source>
        <strain evidence="1 2">F11</strain>
    </source>
</reference>
<dbReference type="GeneID" id="39581778"/>
<dbReference type="EMBL" id="ML119051">
    <property type="protein sequence ID" value="ROT42339.1"/>
    <property type="molecule type" value="Genomic_DNA"/>
</dbReference>
<dbReference type="OrthoDB" id="4752102at2759"/>
<dbReference type="Proteomes" id="UP000272025">
    <property type="component" value="Unassembled WGS sequence"/>
</dbReference>
<protein>
    <recommendedName>
        <fullName evidence="3">Fucose-specific lectin</fullName>
    </recommendedName>
</protein>
<dbReference type="RefSeq" id="XP_028470145.1">
    <property type="nucleotide sequence ID" value="XM_028613300.1"/>
</dbReference>
<dbReference type="AlphaFoldDB" id="A0A3N2Q6C2"/>
<organism evidence="1 2">
    <name type="scientific">Sodiomyces alkalinus (strain CBS 110278 / VKM F-3762 / F11)</name>
    <name type="common">Alkaliphilic filamentous fungus</name>
    <dbReference type="NCBI Taxonomy" id="1314773"/>
    <lineage>
        <taxon>Eukaryota</taxon>
        <taxon>Fungi</taxon>
        <taxon>Dikarya</taxon>
        <taxon>Ascomycota</taxon>
        <taxon>Pezizomycotina</taxon>
        <taxon>Sordariomycetes</taxon>
        <taxon>Hypocreomycetidae</taxon>
        <taxon>Glomerellales</taxon>
        <taxon>Plectosphaerellaceae</taxon>
        <taxon>Sodiomyces</taxon>
    </lineage>
</organism>
<name>A0A3N2Q6C2_SODAK</name>
<evidence type="ECO:0000313" key="1">
    <source>
        <dbReference type="EMBL" id="ROT42339.1"/>
    </source>
</evidence>
<proteinExistence type="predicted"/>
<gene>
    <name evidence="1" type="ORF">SODALDRAFT_347355</name>
</gene>
<evidence type="ECO:0000313" key="2">
    <source>
        <dbReference type="Proteomes" id="UP000272025"/>
    </source>
</evidence>
<sequence length="937" mass="104604">MSPQGVRDGDFVRFDGYDLDGNDIAYYPTQSIDALKRITLNKLGNGILAFNSQGYMKTSDNLDPSTFTYSSGSSLYVRVEYPGWVFVQGKDSYGNDVKSDSNPIKDVVSPSARMSRIDKMFNSDDDANEGIVAFNTNGFFKYKVQYPLTFGPNPGVPGPLEGIYIRTEYRNFNFYAQRDSSYNDIKDRTDLKDDVAGLIKAVKAPDMHSAVGFNTSGYIKSHIRIPPPSTTEFPSPWQGIYVRVGWPDFVFLPGIDSTGHDFVRREGKETWQLIEEARNNRSIVAFNTLGWMKTGFDDTPSELDQCTDVDGLYIKLPTAQLSSNGDASHVEMTAADRATIEEQLFALKGTALLWGRYWIPDAFVREEYAKAVRAGADEILKLWSQSGQHELAVQQAVNMRNTWLENMRAKSSPWGLYFAQAIKPVGGTTKKYLNEKAQRVFKKTFDQLTPQQAAKVVGNVIDAAGRANWIVTDITDKLGMIGKALSVMSIVLSYQAVVTADDWQFELCRQIATWSISIASGLIQSRRPTRIEGPLGALLGGLAGNLVGAFVSEGISSELARWFMGGSSAASGQELLAPMMHVATDNVGNRLARTGRSFHVHQLLDHHHRSLHEDDLTADLTQQVLNTASVGGREEEVLATVVWLRQNGVLYPANPANAKDLLKLMDFVAFHHPAWDDLDAGSGLLEIAAADGGLFKREYDGIYMYRGYVNDGTPWEKIDRTYDATQIVAAQTSIYQVHTNGQIWTWSLSSPQWTCIDNNSDTTRIAAGGGQLYQMHKYGQIFKLSGTNNWERIDKNEDTSAIFSDPADGTLYQMHKNGSIYRRDGASWPQIDDNRNSTSLTVAHGRVYQIHKNGSVYRYNGGISWTQIDDNSDTKGIVAGGQHLFQWHQYAVWRYNGSVSPRWTDVYEGNVEISNLVMDENTLYIHFANSQVLRHFF</sequence>
<keyword evidence="2" id="KW-1185">Reference proteome</keyword>
<accession>A0A3N2Q6C2</accession>
<evidence type="ECO:0008006" key="3">
    <source>
        <dbReference type="Google" id="ProtNLM"/>
    </source>
</evidence>